<keyword evidence="10 11" id="KW-0511">Multifunctional enzyme</keyword>
<dbReference type="CDD" id="cd01080">
    <property type="entry name" value="NAD_bind_m-THF_DH_Cyclohyd"/>
    <property type="match status" value="1"/>
</dbReference>
<evidence type="ECO:0000259" key="12">
    <source>
        <dbReference type="Pfam" id="PF00763"/>
    </source>
</evidence>
<evidence type="ECO:0000259" key="13">
    <source>
        <dbReference type="Pfam" id="PF02882"/>
    </source>
</evidence>
<dbReference type="InterPro" id="IPR020631">
    <property type="entry name" value="THF_DH/CycHdrlase_NAD-bd_dom"/>
</dbReference>
<evidence type="ECO:0000256" key="9">
    <source>
        <dbReference type="ARBA" id="ARBA00023167"/>
    </source>
</evidence>
<evidence type="ECO:0000256" key="4">
    <source>
        <dbReference type="ARBA" id="ARBA00022755"/>
    </source>
</evidence>
<keyword evidence="15" id="KW-1185">Reference proteome</keyword>
<dbReference type="InterPro" id="IPR036291">
    <property type="entry name" value="NAD(P)-bd_dom_sf"/>
</dbReference>
<comment type="similarity">
    <text evidence="11">Belongs to the tetrahydrofolate dehydrogenase/cyclohydrolase family.</text>
</comment>
<evidence type="ECO:0000256" key="10">
    <source>
        <dbReference type="ARBA" id="ARBA00023268"/>
    </source>
</evidence>
<dbReference type="InterPro" id="IPR046346">
    <property type="entry name" value="Aminoacid_DH-like_N_sf"/>
</dbReference>
<evidence type="ECO:0000313" key="14">
    <source>
        <dbReference type="EMBL" id="BBH50023.1"/>
    </source>
</evidence>
<organism evidence="14 15">
    <name type="scientific">Parolsenella catena</name>
    <dbReference type="NCBI Taxonomy" id="2003188"/>
    <lineage>
        <taxon>Bacteria</taxon>
        <taxon>Bacillati</taxon>
        <taxon>Actinomycetota</taxon>
        <taxon>Coriobacteriia</taxon>
        <taxon>Coriobacteriales</taxon>
        <taxon>Atopobiaceae</taxon>
        <taxon>Parolsenella</taxon>
    </lineage>
</organism>
<comment type="catalytic activity">
    <reaction evidence="11">
        <text>(6R)-5,10-methenyltetrahydrofolate + H2O = (6R)-10-formyltetrahydrofolate + H(+)</text>
        <dbReference type="Rhea" id="RHEA:23700"/>
        <dbReference type="ChEBI" id="CHEBI:15377"/>
        <dbReference type="ChEBI" id="CHEBI:15378"/>
        <dbReference type="ChEBI" id="CHEBI:57455"/>
        <dbReference type="ChEBI" id="CHEBI:195366"/>
        <dbReference type="EC" id="3.5.4.9"/>
    </reaction>
</comment>
<keyword evidence="6 11" id="KW-0521">NADP</keyword>
<proteinExistence type="inferred from homology"/>
<name>A0A3G9JXB9_9ACTN</name>
<dbReference type="EC" id="1.5.1.5" evidence="11"/>
<dbReference type="Proteomes" id="UP000273154">
    <property type="component" value="Chromosome"/>
</dbReference>
<gene>
    <name evidence="11 14" type="primary">folD</name>
    <name evidence="14" type="ORF">Pcatena_06100</name>
</gene>
<feature type="domain" description="Tetrahydrofolate dehydrogenase/cyclohydrolase NAD(P)-binding" evidence="13">
    <location>
        <begin position="139"/>
        <end position="281"/>
    </location>
</feature>
<dbReference type="AlphaFoldDB" id="A0A3G9JXB9"/>
<comment type="subunit">
    <text evidence="11">Homodimer.</text>
</comment>
<dbReference type="GO" id="GO:0005829">
    <property type="term" value="C:cytosol"/>
    <property type="evidence" value="ECO:0007669"/>
    <property type="project" value="TreeGrafter"/>
</dbReference>
<evidence type="ECO:0000256" key="1">
    <source>
        <dbReference type="ARBA" id="ARBA00004777"/>
    </source>
</evidence>
<dbReference type="EC" id="3.5.4.9" evidence="11"/>
<comment type="pathway">
    <text evidence="1 11">One-carbon metabolism; tetrahydrofolate interconversion.</text>
</comment>
<dbReference type="GO" id="GO:0004488">
    <property type="term" value="F:methylenetetrahydrofolate dehydrogenase (NADP+) activity"/>
    <property type="evidence" value="ECO:0007669"/>
    <property type="project" value="UniProtKB-UniRule"/>
</dbReference>
<evidence type="ECO:0000313" key="15">
    <source>
        <dbReference type="Proteomes" id="UP000273154"/>
    </source>
</evidence>
<evidence type="ECO:0000256" key="3">
    <source>
        <dbReference type="ARBA" id="ARBA00022605"/>
    </source>
</evidence>
<dbReference type="Pfam" id="PF02882">
    <property type="entry name" value="THF_DHG_CYH_C"/>
    <property type="match status" value="1"/>
</dbReference>
<dbReference type="OrthoDB" id="9803580at2"/>
<dbReference type="SUPFAM" id="SSF51735">
    <property type="entry name" value="NAD(P)-binding Rossmann-fold domains"/>
    <property type="match status" value="1"/>
</dbReference>
<protein>
    <recommendedName>
        <fullName evidence="11">Bifunctional protein FolD</fullName>
    </recommendedName>
    <domain>
        <recommendedName>
            <fullName evidence="11">Methylenetetrahydrofolate dehydrogenase</fullName>
            <ecNumber evidence="11">1.5.1.5</ecNumber>
        </recommendedName>
    </domain>
    <domain>
        <recommendedName>
            <fullName evidence="11">Methenyltetrahydrofolate cyclohydrolase</fullName>
            <ecNumber evidence="11">3.5.4.9</ecNumber>
        </recommendedName>
    </domain>
</protein>
<feature type="binding site" evidence="11">
    <location>
        <position position="231"/>
    </location>
    <ligand>
        <name>NADP(+)</name>
        <dbReference type="ChEBI" id="CHEBI:58349"/>
    </ligand>
</feature>
<dbReference type="Gene3D" id="3.40.50.720">
    <property type="entry name" value="NAD(P)-binding Rossmann-like Domain"/>
    <property type="match status" value="1"/>
</dbReference>
<dbReference type="Pfam" id="PF00763">
    <property type="entry name" value="THF_DHG_CYH"/>
    <property type="match status" value="1"/>
</dbReference>
<comment type="catalytic activity">
    <reaction evidence="11">
        <text>(6R)-5,10-methylene-5,6,7,8-tetrahydrofolate + NADP(+) = (6R)-5,10-methenyltetrahydrofolate + NADPH</text>
        <dbReference type="Rhea" id="RHEA:22812"/>
        <dbReference type="ChEBI" id="CHEBI:15636"/>
        <dbReference type="ChEBI" id="CHEBI:57455"/>
        <dbReference type="ChEBI" id="CHEBI:57783"/>
        <dbReference type="ChEBI" id="CHEBI:58349"/>
        <dbReference type="EC" id="1.5.1.5"/>
    </reaction>
</comment>
<dbReference type="GO" id="GO:0009086">
    <property type="term" value="P:methionine biosynthetic process"/>
    <property type="evidence" value="ECO:0007669"/>
    <property type="project" value="UniProtKB-KW"/>
</dbReference>
<dbReference type="GO" id="GO:0035999">
    <property type="term" value="P:tetrahydrofolate interconversion"/>
    <property type="evidence" value="ECO:0007669"/>
    <property type="project" value="UniProtKB-UniRule"/>
</dbReference>
<evidence type="ECO:0000256" key="6">
    <source>
        <dbReference type="ARBA" id="ARBA00022857"/>
    </source>
</evidence>
<dbReference type="SUPFAM" id="SSF53223">
    <property type="entry name" value="Aminoacid dehydrogenase-like, N-terminal domain"/>
    <property type="match status" value="1"/>
</dbReference>
<comment type="caution">
    <text evidence="11">Lacks conserved residue(s) required for the propagation of feature annotation.</text>
</comment>
<dbReference type="GO" id="GO:0004477">
    <property type="term" value="F:methenyltetrahydrofolate cyclohydrolase activity"/>
    <property type="evidence" value="ECO:0007669"/>
    <property type="project" value="UniProtKB-UniRule"/>
</dbReference>
<dbReference type="RefSeq" id="WP_126421522.1">
    <property type="nucleotide sequence ID" value="NZ_AP019367.1"/>
</dbReference>
<evidence type="ECO:0000256" key="11">
    <source>
        <dbReference type="HAMAP-Rule" id="MF_01576"/>
    </source>
</evidence>
<evidence type="ECO:0000256" key="5">
    <source>
        <dbReference type="ARBA" id="ARBA00022801"/>
    </source>
</evidence>
<feature type="domain" description="Tetrahydrofolate dehydrogenase/cyclohydrolase catalytic" evidence="12">
    <location>
        <begin position="5"/>
        <end position="119"/>
    </location>
</feature>
<keyword evidence="7 11" id="KW-0560">Oxidoreductase</keyword>
<sequence length="303" mass="30953">MAELLRGAPVANAIIDSCAGRSRALADAGVAPTLAVVRVGERPDDLSYERGLLKRAERAGVTVRRVVLAEDCSQADLMRAVADINADASAHGCLVFRPLPAHLDERAVAAALAPSKDVDCLTPASLAHVFSGAGAGFAPCTAEAVVRVLGHYGVPLAGADVTVVGRSLVIGRPVAMLLQRADATVTMCHSKTADLARRCREADVLVVAVGHARAIGADALRAGQVVVDVGINWDDGAQRLVGDVDERAADAVAATLTPVPGGVGAVTTAVLMDHVVTAAERTVGPKADGAGAYRAKRAQASAF</sequence>
<keyword evidence="2 11" id="KW-0554">One-carbon metabolism</keyword>
<keyword evidence="3 11" id="KW-0028">Amino-acid biosynthesis</keyword>
<dbReference type="Gene3D" id="3.40.50.10860">
    <property type="entry name" value="Leucine Dehydrogenase, chain A, domain 1"/>
    <property type="match status" value="1"/>
</dbReference>
<dbReference type="PANTHER" id="PTHR48099:SF5">
    <property type="entry name" value="C-1-TETRAHYDROFOLATE SYNTHASE, CYTOPLASMIC"/>
    <property type="match status" value="1"/>
</dbReference>
<evidence type="ECO:0000256" key="7">
    <source>
        <dbReference type="ARBA" id="ARBA00023002"/>
    </source>
</evidence>
<feature type="binding site" evidence="11">
    <location>
        <begin position="165"/>
        <end position="167"/>
    </location>
    <ligand>
        <name>NADP(+)</name>
        <dbReference type="ChEBI" id="CHEBI:58349"/>
    </ligand>
</feature>
<dbReference type="PANTHER" id="PTHR48099">
    <property type="entry name" value="C-1-TETRAHYDROFOLATE SYNTHASE, CYTOPLASMIC-RELATED"/>
    <property type="match status" value="1"/>
</dbReference>
<dbReference type="InterPro" id="IPR000672">
    <property type="entry name" value="THF_DH/CycHdrlase"/>
</dbReference>
<accession>A0A3G9JXB9</accession>
<comment type="function">
    <text evidence="11">Catalyzes the oxidation of 5,10-methylenetetrahydrofolate to 5,10-methenyltetrahydrofolate and then the hydrolysis of 5,10-methenyltetrahydrofolate to 10-formyltetrahydrofolate.</text>
</comment>
<dbReference type="HAMAP" id="MF_01576">
    <property type="entry name" value="THF_DHG_CYH"/>
    <property type="match status" value="1"/>
</dbReference>
<dbReference type="KEGG" id="pcat:Pcatena_06100"/>
<dbReference type="InterPro" id="IPR020630">
    <property type="entry name" value="THF_DH/CycHdrlase_cat_dom"/>
</dbReference>
<keyword evidence="5 11" id="KW-0378">Hydrolase</keyword>
<dbReference type="PRINTS" id="PR00085">
    <property type="entry name" value="THFDHDRGNASE"/>
</dbReference>
<evidence type="ECO:0000256" key="8">
    <source>
        <dbReference type="ARBA" id="ARBA00023102"/>
    </source>
</evidence>
<keyword evidence="9 11" id="KW-0486">Methionine biosynthesis</keyword>
<dbReference type="UniPathway" id="UPA00193"/>
<evidence type="ECO:0000256" key="2">
    <source>
        <dbReference type="ARBA" id="ARBA00022563"/>
    </source>
</evidence>
<keyword evidence="8 11" id="KW-0368">Histidine biosynthesis</keyword>
<dbReference type="GO" id="GO:0000105">
    <property type="term" value="P:L-histidine biosynthetic process"/>
    <property type="evidence" value="ECO:0007669"/>
    <property type="project" value="UniProtKB-KW"/>
</dbReference>
<reference evidence="15" key="1">
    <citation type="submission" date="2018-11" db="EMBL/GenBank/DDBJ databases">
        <title>Comparative genomics of Parolsenella catena and Libanicoccus massiliensis: Reclassification of Libanicoccus massiliensis as Parolsenella massiliensis comb. nov.</title>
        <authorList>
            <person name="Sakamoto M."/>
            <person name="Ikeyama N."/>
            <person name="Murakami T."/>
            <person name="Mori H."/>
            <person name="Yuki M."/>
            <person name="Ohkuma M."/>
        </authorList>
    </citation>
    <scope>NUCLEOTIDE SEQUENCE [LARGE SCALE GENOMIC DNA]</scope>
    <source>
        <strain evidence="15">JCM 31932</strain>
    </source>
</reference>
<dbReference type="GO" id="GO:0006164">
    <property type="term" value="P:purine nucleotide biosynthetic process"/>
    <property type="evidence" value="ECO:0007669"/>
    <property type="project" value="UniProtKB-KW"/>
</dbReference>
<keyword evidence="4 11" id="KW-0658">Purine biosynthesis</keyword>
<dbReference type="GeneID" id="88848742"/>
<dbReference type="EMBL" id="AP019367">
    <property type="protein sequence ID" value="BBH50023.1"/>
    <property type="molecule type" value="Genomic_DNA"/>
</dbReference>